<dbReference type="InterPro" id="IPR019328">
    <property type="entry name" value="PIGH-H_dom"/>
</dbReference>
<protein>
    <submittedName>
        <fullName evidence="8">Pseudouridine synthase</fullName>
    </submittedName>
</protein>
<name>A0ABR1Y8H0_9PEZI</name>
<dbReference type="InterPro" id="IPR020095">
    <property type="entry name" value="PsdUridine_synth_TruA_C"/>
</dbReference>
<sequence length="829" mass="92803">MDHPTDILGILYSPVLRLMRMFTRTTPPGLHVARPTSTTVSFTVMTRPPAITLSQKIQVYFWYLLRICLGVVILSLLWAKAHMYYPLPEEEGYEQLVWDSRVGWGLRSAVKAVDVRLLLAFGMLGLWAVVRRGYTEESLLVLSGLGIQTSSSSPTYLSTATTRFIPTAAIQDIFIHEAFKGFEVKFYLAFVVEGEEDAVVVFPKLLPSRRIIEETRSVKTISNRKKRIIAATKLRISNDIRNAEAQLAMQTEAWTDQEFLARRDEIEQRLARVSELEQRLAHKNATYGSAATDSTNVVAAAVAAAPPVAPLNPQILQKKPKPPPKPFDPSRYSTRLIALKFAYLGGNYYGFEHHANSAKPLPTIEEEMWKALKKTRLIFPTPKDGKSEGEVNWDGCDYSKCGRTDRGVSAFGQVIAIRVRSSRPKPKPRQQDDDSNGQEVDGVEEAPFDDVRDELPYTRMLNAVLPPDIRVLAWCPNPPTNFSARFNCKERRYKYFFTNPAFGPMFGSTGVFDGSNGRKMREGWLDIEAMREAASYLEGSHDFRNLCKVDPAKQITNFTRRIFHTSIEKWSPGSGFAKYTNSSALQIPGVGEEREKIAGLSNDSANANGPVVFVFNVHGSAFLWHQVRHLIAVLFLVGQGLEKPTIVKELLDTETNPTKPKYEMAADAPLVLWDCLFPDLEQGKESNHAEESRPDSLNWIYVGDDRIAASPGSNRSSGIGEKFGKKGVIEDLWEVWHSRRIDEALAGSLLDLVASQGPQPSAENEDDASAKITRSDRVYDGSDGARLVGKYLPIMKKERMEPVEVINARYLARKVLSQRDAPANNEADE</sequence>
<feature type="domain" description="Pseudouridine synthase I TruA alpha/beta" evidence="6">
    <location>
        <begin position="533"/>
        <end position="678"/>
    </location>
</feature>
<feature type="region of interest" description="Disordered" evidence="4">
    <location>
        <begin position="756"/>
        <end position="775"/>
    </location>
</feature>
<dbReference type="InterPro" id="IPR001406">
    <property type="entry name" value="PsdUridine_synth_TruA"/>
</dbReference>
<organism evidence="8 9">
    <name type="scientific">Phyllosticta citrichinensis</name>
    <dbReference type="NCBI Taxonomy" id="1130410"/>
    <lineage>
        <taxon>Eukaryota</taxon>
        <taxon>Fungi</taxon>
        <taxon>Dikarya</taxon>
        <taxon>Ascomycota</taxon>
        <taxon>Pezizomycotina</taxon>
        <taxon>Dothideomycetes</taxon>
        <taxon>Dothideomycetes incertae sedis</taxon>
        <taxon>Botryosphaeriales</taxon>
        <taxon>Phyllostictaceae</taxon>
        <taxon>Phyllosticta</taxon>
    </lineage>
</organism>
<gene>
    <name evidence="8" type="ORF">IWX90DRAFT_483092</name>
</gene>
<accession>A0ABR1Y8H0</accession>
<evidence type="ECO:0000256" key="2">
    <source>
        <dbReference type="ARBA" id="ARBA00022694"/>
    </source>
</evidence>
<dbReference type="Gene3D" id="3.30.70.660">
    <property type="entry name" value="Pseudouridine synthase I, catalytic domain, C-terminal subdomain"/>
    <property type="match status" value="1"/>
</dbReference>
<comment type="similarity">
    <text evidence="1">Belongs to the tRNA pseudouridine synthase TruA family.</text>
</comment>
<dbReference type="PANTHER" id="PTHR11142">
    <property type="entry name" value="PSEUDOURIDYLATE SYNTHASE"/>
    <property type="match status" value="1"/>
</dbReference>
<keyword evidence="5" id="KW-0812">Transmembrane</keyword>
<keyword evidence="5" id="KW-0472">Membrane</keyword>
<evidence type="ECO:0000313" key="9">
    <source>
        <dbReference type="Proteomes" id="UP001456524"/>
    </source>
</evidence>
<feature type="compositionally biased region" description="Acidic residues" evidence="4">
    <location>
        <begin position="433"/>
        <end position="448"/>
    </location>
</feature>
<dbReference type="Proteomes" id="UP001456524">
    <property type="component" value="Unassembled WGS sequence"/>
</dbReference>
<evidence type="ECO:0000259" key="7">
    <source>
        <dbReference type="Pfam" id="PF10181"/>
    </source>
</evidence>
<dbReference type="InterPro" id="IPR020103">
    <property type="entry name" value="PsdUridine_synth_cat_dom_sf"/>
</dbReference>
<dbReference type="InterPro" id="IPR041707">
    <property type="entry name" value="Pus3-like"/>
</dbReference>
<keyword evidence="3" id="KW-0413">Isomerase</keyword>
<evidence type="ECO:0000256" key="3">
    <source>
        <dbReference type="ARBA" id="ARBA00023235"/>
    </source>
</evidence>
<evidence type="ECO:0000259" key="6">
    <source>
        <dbReference type="Pfam" id="PF01416"/>
    </source>
</evidence>
<feature type="transmembrane region" description="Helical" evidence="5">
    <location>
        <begin position="60"/>
        <end position="79"/>
    </location>
</feature>
<evidence type="ECO:0000256" key="5">
    <source>
        <dbReference type="SAM" id="Phobius"/>
    </source>
</evidence>
<keyword evidence="5" id="KW-1133">Transmembrane helix</keyword>
<comment type="caution">
    <text evidence="8">The sequence shown here is derived from an EMBL/GenBank/DDBJ whole genome shotgun (WGS) entry which is preliminary data.</text>
</comment>
<evidence type="ECO:0000256" key="4">
    <source>
        <dbReference type="SAM" id="MobiDB-lite"/>
    </source>
</evidence>
<evidence type="ECO:0000256" key="1">
    <source>
        <dbReference type="ARBA" id="ARBA00009375"/>
    </source>
</evidence>
<dbReference type="HAMAP" id="MF_00171">
    <property type="entry name" value="TruA"/>
    <property type="match status" value="1"/>
</dbReference>
<dbReference type="Pfam" id="PF01416">
    <property type="entry name" value="PseudoU_synth_1"/>
    <property type="match status" value="1"/>
</dbReference>
<keyword evidence="2" id="KW-0819">tRNA processing</keyword>
<keyword evidence="9" id="KW-1185">Reference proteome</keyword>
<proteinExistence type="inferred from homology"/>
<feature type="region of interest" description="Disordered" evidence="4">
    <location>
        <begin position="419"/>
        <end position="448"/>
    </location>
</feature>
<reference evidence="8 9" key="1">
    <citation type="journal article" date="2022" name="G3 (Bethesda)">
        <title>Enemy or ally: a genomic approach to elucidate the lifestyle of Phyllosticta citrichinaensis.</title>
        <authorList>
            <person name="Buijs V.A."/>
            <person name="Groenewald J.Z."/>
            <person name="Haridas S."/>
            <person name="LaButti K.M."/>
            <person name="Lipzen A."/>
            <person name="Martin F.M."/>
            <person name="Barry K."/>
            <person name="Grigoriev I.V."/>
            <person name="Crous P.W."/>
            <person name="Seidl M.F."/>
        </authorList>
    </citation>
    <scope>NUCLEOTIDE SEQUENCE [LARGE SCALE GENOMIC DNA]</scope>
    <source>
        <strain evidence="8 9">CBS 129764</strain>
    </source>
</reference>
<dbReference type="InterPro" id="IPR020097">
    <property type="entry name" value="PsdUridine_synth_TruA_a/b_dom"/>
</dbReference>
<dbReference type="EMBL" id="JBBWUH010000001">
    <property type="protein sequence ID" value="KAK8178173.1"/>
    <property type="molecule type" value="Genomic_DNA"/>
</dbReference>
<dbReference type="SUPFAM" id="SSF55120">
    <property type="entry name" value="Pseudouridine synthase"/>
    <property type="match status" value="1"/>
</dbReference>
<evidence type="ECO:0000313" key="8">
    <source>
        <dbReference type="EMBL" id="KAK8178173.1"/>
    </source>
</evidence>
<dbReference type="Gene3D" id="3.30.70.580">
    <property type="entry name" value="Pseudouridine synthase I, catalytic domain, N-terminal subdomain"/>
    <property type="match status" value="1"/>
</dbReference>
<feature type="domain" description="Phosphatidylinositol N-acetylglucosaminyltransferase subunit H conserved" evidence="7">
    <location>
        <begin position="138"/>
        <end position="203"/>
    </location>
</feature>
<dbReference type="InterPro" id="IPR020094">
    <property type="entry name" value="TruA/RsuA/RluB/E/F_N"/>
</dbReference>
<dbReference type="CDD" id="cd02569">
    <property type="entry name" value="PseudoU_synth_ScPus3"/>
    <property type="match status" value="1"/>
</dbReference>
<dbReference type="PANTHER" id="PTHR11142:SF5">
    <property type="entry name" value="TRNA PSEUDOURIDINE(38_39) SYNTHASE"/>
    <property type="match status" value="1"/>
</dbReference>
<dbReference type="Pfam" id="PF10181">
    <property type="entry name" value="PIG-H"/>
    <property type="match status" value="1"/>
</dbReference>